<evidence type="ECO:0000259" key="1">
    <source>
        <dbReference type="Pfam" id="PF22513"/>
    </source>
</evidence>
<sequence>MVRFALRIPEDLHARLVAQAAADRRSINAEILYLLEGALPAPVADDEKESG</sequence>
<dbReference type="InterPro" id="IPR013321">
    <property type="entry name" value="Arc_rbn_hlx_hlx"/>
</dbReference>
<dbReference type="InterPro" id="IPR010985">
    <property type="entry name" value="Ribbon_hlx_hlx"/>
</dbReference>
<dbReference type="Proteomes" id="UP000037023">
    <property type="component" value="Unassembled WGS sequence"/>
</dbReference>
<dbReference type="InterPro" id="IPR053853">
    <property type="entry name" value="FitA-like_RHH"/>
</dbReference>
<dbReference type="Pfam" id="PF22513">
    <property type="entry name" value="FitA-like_RHH"/>
    <property type="match status" value="1"/>
</dbReference>
<accession>A0A0L8LAT4</accession>
<organism evidence="2 3">
    <name type="scientific">Streptomyces viridochromogenes</name>
    <dbReference type="NCBI Taxonomy" id="1938"/>
    <lineage>
        <taxon>Bacteria</taxon>
        <taxon>Bacillati</taxon>
        <taxon>Actinomycetota</taxon>
        <taxon>Actinomycetes</taxon>
        <taxon>Kitasatosporales</taxon>
        <taxon>Streptomycetaceae</taxon>
        <taxon>Streptomyces</taxon>
    </lineage>
</organism>
<reference evidence="2 3" key="1">
    <citation type="submission" date="2015-06" db="EMBL/GenBank/DDBJ databases">
        <authorList>
            <person name="Hoefler B.C."/>
            <person name="Straight P.D."/>
        </authorList>
    </citation>
    <scope>NUCLEOTIDE SEQUENCE [LARGE SCALE GENOMIC DNA]</scope>
    <source>
        <strain evidence="2 3">NRRL 3427</strain>
    </source>
</reference>
<comment type="caution">
    <text evidence="2">The sequence shown here is derived from an EMBL/GenBank/DDBJ whole genome shotgun (WGS) entry which is preliminary data.</text>
</comment>
<dbReference type="Gene3D" id="1.10.1220.10">
    <property type="entry name" value="Met repressor-like"/>
    <property type="match status" value="1"/>
</dbReference>
<dbReference type="PATRIC" id="fig|1938.6.peg.1234"/>
<proteinExistence type="predicted"/>
<protein>
    <submittedName>
        <fullName evidence="2">Toxin-antitoxin system, antitoxin component, ribbon-helix-helix domain protein</fullName>
    </submittedName>
</protein>
<dbReference type="SUPFAM" id="SSF47598">
    <property type="entry name" value="Ribbon-helix-helix"/>
    <property type="match status" value="1"/>
</dbReference>
<evidence type="ECO:0000313" key="3">
    <source>
        <dbReference type="Proteomes" id="UP000037023"/>
    </source>
</evidence>
<feature type="domain" description="Antitoxin FitA-like ribbon-helix-helix" evidence="1">
    <location>
        <begin position="8"/>
        <end position="38"/>
    </location>
</feature>
<gene>
    <name evidence="2" type="ORF">ADK34_05590</name>
</gene>
<dbReference type="EMBL" id="LGUP01000033">
    <property type="protein sequence ID" value="KOG35245.1"/>
    <property type="molecule type" value="Genomic_DNA"/>
</dbReference>
<dbReference type="RefSeq" id="WP_051786977.1">
    <property type="nucleotide sequence ID" value="NZ_LGUP01000033.1"/>
</dbReference>
<dbReference type="OrthoDB" id="3483807at2"/>
<evidence type="ECO:0000313" key="2">
    <source>
        <dbReference type="EMBL" id="KOG35245.1"/>
    </source>
</evidence>
<dbReference type="AlphaFoldDB" id="A0A0L8LAT4"/>
<dbReference type="GO" id="GO:0006355">
    <property type="term" value="P:regulation of DNA-templated transcription"/>
    <property type="evidence" value="ECO:0007669"/>
    <property type="project" value="InterPro"/>
</dbReference>
<name>A0A0L8LAT4_STRVR</name>